<accession>A0AAD1K120</accession>
<name>A0AAD1K120_LACLC</name>
<evidence type="ECO:0000256" key="2">
    <source>
        <dbReference type="SAM" id="Phobius"/>
    </source>
</evidence>
<evidence type="ECO:0000313" key="3">
    <source>
        <dbReference type="EMBL" id="BCO07355.1"/>
    </source>
</evidence>
<feature type="transmembrane region" description="Helical" evidence="2">
    <location>
        <begin position="133"/>
        <end position="151"/>
    </location>
</feature>
<dbReference type="EMBL" id="AP024223">
    <property type="protein sequence ID" value="BCO07355.1"/>
    <property type="molecule type" value="Genomic_DNA"/>
</dbReference>
<dbReference type="GO" id="GO:0005886">
    <property type="term" value="C:plasma membrane"/>
    <property type="evidence" value="ECO:0007669"/>
    <property type="project" value="UniProtKB-SubCell"/>
</dbReference>
<dbReference type="Gene3D" id="1.20.1250.20">
    <property type="entry name" value="MFS general substrate transporter like domains"/>
    <property type="match status" value="1"/>
</dbReference>
<evidence type="ECO:0000313" key="4">
    <source>
        <dbReference type="Proteomes" id="UP000595253"/>
    </source>
</evidence>
<organism evidence="3 4">
    <name type="scientific">Lactococcus lactis subsp. cremoris</name>
    <name type="common">Streptococcus cremoris</name>
    <dbReference type="NCBI Taxonomy" id="1359"/>
    <lineage>
        <taxon>Bacteria</taxon>
        <taxon>Bacillati</taxon>
        <taxon>Bacillota</taxon>
        <taxon>Bacilli</taxon>
        <taxon>Lactobacillales</taxon>
        <taxon>Streptococcaceae</taxon>
        <taxon>Lactococcus</taxon>
    </lineage>
</organism>
<proteinExistence type="predicted"/>
<reference evidence="3 4" key="1">
    <citation type="submission" date="2020-12" db="EMBL/GenBank/DDBJ databases">
        <title>Complete genome sequence of lactococcus lactis subsp. cremoris strain EPSC and strain G3-2.</title>
        <authorList>
            <person name="Kita K."/>
            <person name="Ishikawa S."/>
        </authorList>
    </citation>
    <scope>NUCLEOTIDE SEQUENCE [LARGE SCALE GENOMIC DNA]</scope>
    <source>
        <strain evidence="3 4">EPSC</strain>
        <plasmid evidence="3 4">pEPSC1</plasmid>
    </source>
</reference>
<feature type="transmembrane region" description="Helical" evidence="2">
    <location>
        <begin position="163"/>
        <end position="186"/>
    </location>
</feature>
<gene>
    <name evidence="3" type="ORF">LLC_25950</name>
</gene>
<dbReference type="Proteomes" id="UP000595253">
    <property type="component" value="Plasmid pEPSC1"/>
</dbReference>
<dbReference type="Pfam" id="PF07690">
    <property type="entry name" value="MFS_1"/>
    <property type="match status" value="1"/>
</dbReference>
<dbReference type="InterPro" id="IPR011701">
    <property type="entry name" value="MFS"/>
</dbReference>
<protein>
    <submittedName>
        <fullName evidence="3">Uncharacterized protein</fullName>
    </submittedName>
</protein>
<sequence>MALDTMLAILVISLMKEPKVKVKNEVSSTFSDIFKSVITTLKVNPKLIRWMLISQTLITFTSMFYFYYQNEMVQLQSWQISLMMLASCLINIFGVWMASKIGEKWTSRQVFKIIIPISAFLFLLAILANPRIYIFIFLISDGLVAMFFPIYNNDIQQEFESHIRATMLSVNAMIGSLIMIFIFPLMGMIIDYLSFSISFMYLGIFLLLVSIGILKITE</sequence>
<feature type="transmembrane region" description="Helical" evidence="2">
    <location>
        <begin position="80"/>
        <end position="98"/>
    </location>
</feature>
<dbReference type="GO" id="GO:0022857">
    <property type="term" value="F:transmembrane transporter activity"/>
    <property type="evidence" value="ECO:0007669"/>
    <property type="project" value="InterPro"/>
</dbReference>
<feature type="transmembrane region" description="Helical" evidence="2">
    <location>
        <begin position="47"/>
        <end position="68"/>
    </location>
</feature>
<dbReference type="PANTHER" id="PTHR23530">
    <property type="entry name" value="TRANSPORT PROTEIN-RELATED"/>
    <property type="match status" value="1"/>
</dbReference>
<feature type="transmembrane region" description="Helical" evidence="2">
    <location>
        <begin position="110"/>
        <end position="127"/>
    </location>
</feature>
<feature type="transmembrane region" description="Helical" evidence="2">
    <location>
        <begin position="192"/>
        <end position="214"/>
    </location>
</feature>
<keyword evidence="2" id="KW-0472">Membrane</keyword>
<comment type="subcellular location">
    <subcellularLocation>
        <location evidence="1">Cell membrane</location>
        <topology evidence="1">Multi-pass membrane protein</topology>
    </subcellularLocation>
</comment>
<dbReference type="InterPro" id="IPR053160">
    <property type="entry name" value="MFS_DHA3_Transporter"/>
</dbReference>
<keyword evidence="3" id="KW-0614">Plasmid</keyword>
<dbReference type="PANTHER" id="PTHR23530:SF1">
    <property type="entry name" value="PERMEASE, MAJOR FACILITATOR SUPERFAMILY-RELATED"/>
    <property type="match status" value="1"/>
</dbReference>
<dbReference type="InterPro" id="IPR036259">
    <property type="entry name" value="MFS_trans_sf"/>
</dbReference>
<geneLocation type="plasmid" evidence="3 4">
    <name>pEPSC1</name>
</geneLocation>
<keyword evidence="2" id="KW-1133">Transmembrane helix</keyword>
<keyword evidence="2" id="KW-0812">Transmembrane</keyword>
<dbReference type="SUPFAM" id="SSF103473">
    <property type="entry name" value="MFS general substrate transporter"/>
    <property type="match status" value="1"/>
</dbReference>
<dbReference type="AlphaFoldDB" id="A0AAD1K120"/>
<evidence type="ECO:0000256" key="1">
    <source>
        <dbReference type="ARBA" id="ARBA00004651"/>
    </source>
</evidence>